<evidence type="ECO:0000256" key="2">
    <source>
        <dbReference type="ARBA" id="ARBA00004496"/>
    </source>
</evidence>
<dbReference type="Gramene" id="EME28958">
    <property type="protein sequence ID" value="EME28958"/>
    <property type="gene ID" value="Gasu_35330"/>
</dbReference>
<dbReference type="OMA" id="RICSITK"/>
<dbReference type="SMART" id="SM00088">
    <property type="entry name" value="PINT"/>
    <property type="match status" value="1"/>
</dbReference>
<accession>M2XZ81</accession>
<dbReference type="Pfam" id="PF22788">
    <property type="entry name" value="COP9_hel_rpt"/>
    <property type="match status" value="1"/>
</dbReference>
<feature type="domain" description="PCI" evidence="8">
    <location>
        <begin position="153"/>
        <end position="321"/>
    </location>
</feature>
<dbReference type="SUPFAM" id="SSF46785">
    <property type="entry name" value="Winged helix' DNA-binding domain"/>
    <property type="match status" value="1"/>
</dbReference>
<dbReference type="GO" id="GO:0006511">
    <property type="term" value="P:ubiquitin-dependent protein catabolic process"/>
    <property type="evidence" value="ECO:0007669"/>
    <property type="project" value="TreeGrafter"/>
</dbReference>
<keyword evidence="5" id="KW-0963">Cytoplasm</keyword>
<evidence type="ECO:0000313" key="9">
    <source>
        <dbReference type="EMBL" id="EME28958.1"/>
    </source>
</evidence>
<evidence type="ECO:0000313" key="10">
    <source>
        <dbReference type="Proteomes" id="UP000030680"/>
    </source>
</evidence>
<dbReference type="STRING" id="130081.M2XZ81"/>
<sequence length="381" mass="43774">MLEQTLMDEDKDLLLALLRGVSVNWHNEDFEVLLSYFHCLVQKLQGPLNPIVVEELQSLGQYLSQKSIEQQKVLATVLPFRSLCIQTADAEEFYPRFLAIFLKSCVLSKSYSVGSRFMEHRKLILKLEENAVDPCDVLLTYYYAAVIQVGVKDYLKALQCLKLVFSVPSNVVSDLAVDAYKKYVLVSLIAKGNVEPLAKFSGLFIQRQLKNYCPEYLALAKEFAQRDATQLRQVMENYKLVFINDLHWGLVKETFKALLRSNIKNLTRTFLTLSLEDIATKASLTDSKEAERMLRSMVYQQEISAVIDQRAQMVRFESKNGFKASGKSNTKTASAVFAETNRCLDLYNQLFQFYQNLLTDPQYMFREHSQDGEEMLDHSFC</sequence>
<name>M2XZ81_GALSU</name>
<keyword evidence="10" id="KW-1185">Reference proteome</keyword>
<dbReference type="Gene3D" id="1.10.10.10">
    <property type="entry name" value="Winged helix-like DNA-binding domain superfamily/Winged helix DNA-binding domain"/>
    <property type="match status" value="1"/>
</dbReference>
<dbReference type="Proteomes" id="UP000030680">
    <property type="component" value="Unassembled WGS sequence"/>
</dbReference>
<keyword evidence="7" id="KW-0539">Nucleus</keyword>
<evidence type="ECO:0000256" key="7">
    <source>
        <dbReference type="ARBA" id="ARBA00023242"/>
    </source>
</evidence>
<evidence type="ECO:0000256" key="3">
    <source>
        <dbReference type="ARBA" id="ARBA00007084"/>
    </source>
</evidence>
<dbReference type="PANTHER" id="PTHR10758:SF1">
    <property type="entry name" value="COP9 SIGNALOSOME COMPLEX SUBUNIT 3"/>
    <property type="match status" value="1"/>
</dbReference>
<comment type="subcellular location">
    <subcellularLocation>
        <location evidence="2">Cytoplasm</location>
    </subcellularLocation>
    <subcellularLocation>
        <location evidence="1">Nucleus</location>
    </subcellularLocation>
</comment>
<dbReference type="EMBL" id="KB454513">
    <property type="protein sequence ID" value="EME28958.1"/>
    <property type="molecule type" value="Genomic_DNA"/>
</dbReference>
<proteinExistence type="inferred from homology"/>
<dbReference type="RefSeq" id="XP_005705478.1">
    <property type="nucleotide sequence ID" value="XM_005705421.1"/>
</dbReference>
<dbReference type="Pfam" id="PF01399">
    <property type="entry name" value="PCI"/>
    <property type="match status" value="1"/>
</dbReference>
<dbReference type="AlphaFoldDB" id="M2XZ81"/>
<comment type="similarity">
    <text evidence="3">Belongs to the CSN3 family.</text>
</comment>
<evidence type="ECO:0000259" key="8">
    <source>
        <dbReference type="PROSITE" id="PS50250"/>
    </source>
</evidence>
<dbReference type="PROSITE" id="PS50250">
    <property type="entry name" value="PCI"/>
    <property type="match status" value="1"/>
</dbReference>
<dbReference type="InterPro" id="IPR000717">
    <property type="entry name" value="PCI_dom"/>
</dbReference>
<dbReference type="GeneID" id="17087793"/>
<evidence type="ECO:0000256" key="5">
    <source>
        <dbReference type="ARBA" id="ARBA00022490"/>
    </source>
</evidence>
<dbReference type="PANTHER" id="PTHR10758">
    <property type="entry name" value="26S PROTEASOME NON-ATPASE REGULATORY SUBUNIT 3/COP9 SIGNALOSOME COMPLEX SUBUNIT 3"/>
    <property type="match status" value="1"/>
</dbReference>
<dbReference type="InterPro" id="IPR036390">
    <property type="entry name" value="WH_DNA-bd_sf"/>
</dbReference>
<gene>
    <name evidence="9" type="ORF">Gasu_35330</name>
</gene>
<evidence type="ECO:0000256" key="6">
    <source>
        <dbReference type="ARBA" id="ARBA00022790"/>
    </source>
</evidence>
<dbReference type="InterPro" id="IPR050756">
    <property type="entry name" value="CSN3"/>
</dbReference>
<dbReference type="InterPro" id="IPR036388">
    <property type="entry name" value="WH-like_DNA-bd_sf"/>
</dbReference>
<dbReference type="KEGG" id="gsl:Gasu_35330"/>
<dbReference type="GO" id="GO:0008180">
    <property type="term" value="C:COP9 signalosome"/>
    <property type="evidence" value="ECO:0007669"/>
    <property type="project" value="UniProtKB-KW"/>
</dbReference>
<dbReference type="OrthoDB" id="29061at2759"/>
<organism evidence="9 10">
    <name type="scientific">Galdieria sulphuraria</name>
    <name type="common">Red alga</name>
    <dbReference type="NCBI Taxonomy" id="130081"/>
    <lineage>
        <taxon>Eukaryota</taxon>
        <taxon>Rhodophyta</taxon>
        <taxon>Bangiophyceae</taxon>
        <taxon>Galdieriales</taxon>
        <taxon>Galdieriaceae</taxon>
        <taxon>Galdieria</taxon>
    </lineage>
</organism>
<dbReference type="eggNOG" id="KOG2582">
    <property type="taxonomic scope" value="Eukaryota"/>
</dbReference>
<protein>
    <recommendedName>
        <fullName evidence="4">COP9 signalosome complex subunit 3</fullName>
    </recommendedName>
</protein>
<dbReference type="InterPro" id="IPR055089">
    <property type="entry name" value="COP9_N"/>
</dbReference>
<keyword evidence="6" id="KW-0736">Signalosome</keyword>
<evidence type="ECO:0000256" key="4">
    <source>
        <dbReference type="ARBA" id="ARBA00014878"/>
    </source>
</evidence>
<evidence type="ECO:0000256" key="1">
    <source>
        <dbReference type="ARBA" id="ARBA00004123"/>
    </source>
</evidence>
<reference evidence="10" key="1">
    <citation type="journal article" date="2013" name="Science">
        <title>Gene transfer from bacteria and archaea facilitated evolution of an extremophilic eukaryote.</title>
        <authorList>
            <person name="Schonknecht G."/>
            <person name="Chen W.H."/>
            <person name="Ternes C.M."/>
            <person name="Barbier G.G."/>
            <person name="Shrestha R.P."/>
            <person name="Stanke M."/>
            <person name="Brautigam A."/>
            <person name="Baker B.J."/>
            <person name="Banfield J.F."/>
            <person name="Garavito R.M."/>
            <person name="Carr K."/>
            <person name="Wilkerson C."/>
            <person name="Rensing S.A."/>
            <person name="Gagneul D."/>
            <person name="Dickenson N.E."/>
            <person name="Oesterhelt C."/>
            <person name="Lercher M.J."/>
            <person name="Weber A.P."/>
        </authorList>
    </citation>
    <scope>NUCLEOTIDE SEQUENCE [LARGE SCALE GENOMIC DNA]</scope>
    <source>
        <strain evidence="10">074W</strain>
    </source>
</reference>
<dbReference type="GO" id="GO:0005737">
    <property type="term" value="C:cytoplasm"/>
    <property type="evidence" value="ECO:0007669"/>
    <property type="project" value="UniProtKB-SubCell"/>
</dbReference>